<organism evidence="2 3">
    <name type="scientific">Nesidiocoris tenuis</name>
    <dbReference type="NCBI Taxonomy" id="355587"/>
    <lineage>
        <taxon>Eukaryota</taxon>
        <taxon>Metazoa</taxon>
        <taxon>Ecdysozoa</taxon>
        <taxon>Arthropoda</taxon>
        <taxon>Hexapoda</taxon>
        <taxon>Insecta</taxon>
        <taxon>Pterygota</taxon>
        <taxon>Neoptera</taxon>
        <taxon>Paraneoptera</taxon>
        <taxon>Hemiptera</taxon>
        <taxon>Heteroptera</taxon>
        <taxon>Panheteroptera</taxon>
        <taxon>Cimicomorpha</taxon>
        <taxon>Miridae</taxon>
        <taxon>Dicyphina</taxon>
        <taxon>Nesidiocoris</taxon>
    </lineage>
</organism>
<evidence type="ECO:0000313" key="2">
    <source>
        <dbReference type="EMBL" id="BES90978.1"/>
    </source>
</evidence>
<gene>
    <name evidence="2" type="ORF">NTJ_03786</name>
</gene>
<proteinExistence type="predicted"/>
<reference evidence="2 3" key="1">
    <citation type="submission" date="2023-09" db="EMBL/GenBank/DDBJ databases">
        <title>Nesidiocoris tenuis whole genome shotgun sequence.</title>
        <authorList>
            <person name="Shibata T."/>
            <person name="Shimoda M."/>
            <person name="Kobayashi T."/>
            <person name="Uehara T."/>
        </authorList>
    </citation>
    <scope>NUCLEOTIDE SEQUENCE [LARGE SCALE GENOMIC DNA]</scope>
    <source>
        <strain evidence="2 3">Japan</strain>
    </source>
</reference>
<dbReference type="EMBL" id="AP028910">
    <property type="protein sequence ID" value="BES90978.1"/>
    <property type="molecule type" value="Genomic_DNA"/>
</dbReference>
<dbReference type="Proteomes" id="UP001307889">
    <property type="component" value="Chromosome 2"/>
</dbReference>
<sequence length="110" mass="12522">MLDGRVRCQRGTAGKENDARDSQALDKPVQPRQNESGRIEWEMEMEETKRGSGKGFAPISLRIRHVISEGCPRQPRQSNPILEIASVCKEEDRTQIWKALGKNGVRYEKT</sequence>
<feature type="compositionally biased region" description="Basic and acidic residues" evidence="1">
    <location>
        <begin position="13"/>
        <end position="24"/>
    </location>
</feature>
<keyword evidence="3" id="KW-1185">Reference proteome</keyword>
<feature type="region of interest" description="Disordered" evidence="1">
    <location>
        <begin position="1"/>
        <end position="37"/>
    </location>
</feature>
<protein>
    <submittedName>
        <fullName evidence="2">Uncharacterized protein</fullName>
    </submittedName>
</protein>
<evidence type="ECO:0000313" key="3">
    <source>
        <dbReference type="Proteomes" id="UP001307889"/>
    </source>
</evidence>
<accession>A0ABN7AG08</accession>
<evidence type="ECO:0000256" key="1">
    <source>
        <dbReference type="SAM" id="MobiDB-lite"/>
    </source>
</evidence>
<name>A0ABN7AG08_9HEMI</name>